<dbReference type="Proteomes" id="UP000756346">
    <property type="component" value="Unassembled WGS sequence"/>
</dbReference>
<sequence>MRKLSGCFRLLSYVKDDPRNRGLVSDAKIIKHGHSFLPSLSIQARHVALTQGALGQHHYLVQPSLTTRGFRPGNSLSYSTSRDVVPIDCNPLFIGIIPFLVLLERQYLVPSDVHPDPQAETCSMDRAPRTSRLSCLCVARQLFRSVPRPKQPLHRREFSSGGGYILRR</sequence>
<dbReference type="RefSeq" id="XP_046007246.1">
    <property type="nucleotide sequence ID" value="XM_046151528.1"/>
</dbReference>
<evidence type="ECO:0000313" key="2">
    <source>
        <dbReference type="Proteomes" id="UP000756346"/>
    </source>
</evidence>
<proteinExistence type="predicted"/>
<accession>A0A9P8XXY1</accession>
<organism evidence="1 2">
    <name type="scientific">Microdochium trichocladiopsis</name>
    <dbReference type="NCBI Taxonomy" id="1682393"/>
    <lineage>
        <taxon>Eukaryota</taxon>
        <taxon>Fungi</taxon>
        <taxon>Dikarya</taxon>
        <taxon>Ascomycota</taxon>
        <taxon>Pezizomycotina</taxon>
        <taxon>Sordariomycetes</taxon>
        <taxon>Xylariomycetidae</taxon>
        <taxon>Xylariales</taxon>
        <taxon>Microdochiaceae</taxon>
        <taxon>Microdochium</taxon>
    </lineage>
</organism>
<name>A0A9P8XXY1_9PEZI</name>
<protein>
    <submittedName>
        <fullName evidence="1">Uncharacterized protein</fullName>
    </submittedName>
</protein>
<dbReference type="AlphaFoldDB" id="A0A9P8XXY1"/>
<dbReference type="GeneID" id="70181074"/>
<reference evidence="1" key="1">
    <citation type="journal article" date="2021" name="Nat. Commun.">
        <title>Genetic determinants of endophytism in the Arabidopsis root mycobiome.</title>
        <authorList>
            <person name="Mesny F."/>
            <person name="Miyauchi S."/>
            <person name="Thiergart T."/>
            <person name="Pickel B."/>
            <person name="Atanasova L."/>
            <person name="Karlsson M."/>
            <person name="Huettel B."/>
            <person name="Barry K.W."/>
            <person name="Haridas S."/>
            <person name="Chen C."/>
            <person name="Bauer D."/>
            <person name="Andreopoulos W."/>
            <person name="Pangilinan J."/>
            <person name="LaButti K."/>
            <person name="Riley R."/>
            <person name="Lipzen A."/>
            <person name="Clum A."/>
            <person name="Drula E."/>
            <person name="Henrissat B."/>
            <person name="Kohler A."/>
            <person name="Grigoriev I.V."/>
            <person name="Martin F.M."/>
            <person name="Hacquard S."/>
        </authorList>
    </citation>
    <scope>NUCLEOTIDE SEQUENCE</scope>
    <source>
        <strain evidence="1">MPI-CAGE-CH-0230</strain>
    </source>
</reference>
<gene>
    <name evidence="1" type="ORF">B0I36DRAFT_28275</name>
</gene>
<comment type="caution">
    <text evidence="1">The sequence shown here is derived from an EMBL/GenBank/DDBJ whole genome shotgun (WGS) entry which is preliminary data.</text>
</comment>
<evidence type="ECO:0000313" key="1">
    <source>
        <dbReference type="EMBL" id="KAH7021045.1"/>
    </source>
</evidence>
<keyword evidence="2" id="KW-1185">Reference proteome</keyword>
<dbReference type="EMBL" id="JAGTJQ010000010">
    <property type="protein sequence ID" value="KAH7021045.1"/>
    <property type="molecule type" value="Genomic_DNA"/>
</dbReference>